<gene>
    <name evidence="3" type="ORF">C6P64_13695</name>
</gene>
<dbReference type="Proteomes" id="UP000238589">
    <property type="component" value="Unassembled WGS sequence"/>
</dbReference>
<dbReference type="Pfam" id="PF07331">
    <property type="entry name" value="TctB"/>
    <property type="match status" value="1"/>
</dbReference>
<sequence>MQNSSRSTALQTLIALGVLGVAGVLAWGAAQIPSAAGYSGVGPAFLPWLVAGVLALCGVLLLLQARRGGFRDVEPPSGADRGDWRSLAWLAAGLLLNAALIEPAGFILSCALCYALAVRGLRLSEGQATPLPRMGQDLLTGVVIAAPVYWLFTQVLAVNLPGLTSTGWF</sequence>
<dbReference type="InterPro" id="IPR009936">
    <property type="entry name" value="DUF1468"/>
</dbReference>
<comment type="caution">
    <text evidence="3">The sequence shown here is derived from an EMBL/GenBank/DDBJ whole genome shotgun (WGS) entry which is preliminary data.</text>
</comment>
<proteinExistence type="predicted"/>
<feature type="domain" description="DUF1468" evidence="2">
    <location>
        <begin position="13"/>
        <end position="161"/>
    </location>
</feature>
<protein>
    <submittedName>
        <fullName evidence="3">Tripartite tricarboxylate transporter TctB</fullName>
    </submittedName>
</protein>
<evidence type="ECO:0000256" key="1">
    <source>
        <dbReference type="SAM" id="Phobius"/>
    </source>
</evidence>
<keyword evidence="1" id="KW-1133">Transmembrane helix</keyword>
<evidence type="ECO:0000259" key="2">
    <source>
        <dbReference type="Pfam" id="PF07331"/>
    </source>
</evidence>
<feature type="transmembrane region" description="Helical" evidence="1">
    <location>
        <begin position="86"/>
        <end position="118"/>
    </location>
</feature>
<reference evidence="3 4" key="1">
    <citation type="submission" date="2018-03" db="EMBL/GenBank/DDBJ databases">
        <title>Comparative genomics illustrates the genes involved in a hyperalkaliphilic mechanisms of Serpentinomonas isolated from highly-alkaline calcium-rich serpentinized springs.</title>
        <authorList>
            <person name="Suzuki S."/>
            <person name="Ishii S."/>
            <person name="Walworth N."/>
            <person name="Bird L."/>
            <person name="Kuenen J.G."/>
            <person name="Nealson K.H."/>
        </authorList>
    </citation>
    <scope>NUCLEOTIDE SEQUENCE [LARGE SCALE GENOMIC DNA]</scope>
    <source>
        <strain evidence="3 4">P1</strain>
    </source>
</reference>
<dbReference type="AlphaFoldDB" id="A0A2S9K2F0"/>
<keyword evidence="1" id="KW-0812">Transmembrane</keyword>
<evidence type="ECO:0000313" key="4">
    <source>
        <dbReference type="Proteomes" id="UP000238589"/>
    </source>
</evidence>
<evidence type="ECO:0000313" key="3">
    <source>
        <dbReference type="EMBL" id="PRD64552.1"/>
    </source>
</evidence>
<feature type="transmembrane region" description="Helical" evidence="1">
    <location>
        <begin position="138"/>
        <end position="160"/>
    </location>
</feature>
<dbReference type="RefSeq" id="WP_105749119.1">
    <property type="nucleotide sequence ID" value="NZ_PVLQ01000063.1"/>
</dbReference>
<accession>A0A2S9K2F0</accession>
<organism evidence="3 4">
    <name type="scientific">Malikia granosa</name>
    <dbReference type="NCBI Taxonomy" id="263067"/>
    <lineage>
        <taxon>Bacteria</taxon>
        <taxon>Pseudomonadati</taxon>
        <taxon>Pseudomonadota</taxon>
        <taxon>Betaproteobacteria</taxon>
        <taxon>Burkholderiales</taxon>
        <taxon>Comamonadaceae</taxon>
        <taxon>Malikia</taxon>
    </lineage>
</organism>
<keyword evidence="4" id="KW-1185">Reference proteome</keyword>
<dbReference type="EMBL" id="PVLQ01000063">
    <property type="protein sequence ID" value="PRD64552.1"/>
    <property type="molecule type" value="Genomic_DNA"/>
</dbReference>
<keyword evidence="1" id="KW-0472">Membrane</keyword>
<dbReference type="OrthoDB" id="8684819at2"/>
<feature type="transmembrane region" description="Helical" evidence="1">
    <location>
        <begin position="44"/>
        <end position="65"/>
    </location>
</feature>
<name>A0A2S9K2F0_9BURK</name>